<feature type="region of interest" description="Disordered" evidence="1">
    <location>
        <begin position="147"/>
        <end position="363"/>
    </location>
</feature>
<proteinExistence type="predicted"/>
<feature type="compositionally biased region" description="Low complexity" evidence="1">
    <location>
        <begin position="222"/>
        <end position="243"/>
    </location>
</feature>
<feature type="compositionally biased region" description="Basic and acidic residues" evidence="1">
    <location>
        <begin position="181"/>
        <end position="199"/>
    </location>
</feature>
<feature type="region of interest" description="Disordered" evidence="1">
    <location>
        <begin position="69"/>
        <end position="110"/>
    </location>
</feature>
<dbReference type="InterPro" id="IPR038765">
    <property type="entry name" value="Papain-like_cys_pep_sf"/>
</dbReference>
<reference evidence="2" key="1">
    <citation type="submission" date="2014-05" db="EMBL/GenBank/DDBJ databases">
        <title>The transcriptome of the halophilic microalga Tetraselmis sp. GSL018 isolated from the Great Salt Lake, Utah.</title>
        <authorList>
            <person name="Jinkerson R.E."/>
            <person name="D'Adamo S."/>
            <person name="Posewitz M.C."/>
        </authorList>
    </citation>
    <scope>NUCLEOTIDE SEQUENCE</scope>
    <source>
        <strain evidence="2">GSL018</strain>
    </source>
</reference>
<dbReference type="EMBL" id="GBEZ01007169">
    <property type="protein sequence ID" value="JAC78277.1"/>
    <property type="molecule type" value="Transcribed_RNA"/>
</dbReference>
<evidence type="ECO:0008006" key="3">
    <source>
        <dbReference type="Google" id="ProtNLM"/>
    </source>
</evidence>
<evidence type="ECO:0000313" key="2">
    <source>
        <dbReference type="EMBL" id="JAC78277.1"/>
    </source>
</evidence>
<feature type="non-terminal residue" evidence="2">
    <location>
        <position position="1"/>
    </location>
</feature>
<sequence length="363" mass="38153">RTTARGTAAAGRGCRPRTRCLRRMAAAQIRGAAQGGMSWDTTTWRCCPAARAFPCSSGRSPCPCPRPAKLTSGERPPGPRARSPHRDGSGGSGSVGDEEASEAGSCSEPHDQHTIIESAFGGELSSVLRCTACGHESAAKEKFFDLSLPIPKGVPGPSKAFRQQKKKGKDKIQQAAQSRKQGREASSKEIKRLAKEAKKKEKLARRKATDSKHGVEFEMVLTAEQQQEEGTAQAAEGSESGGQAPLGAERGSGADSSANWEERGGEERGHSEHCGGEETAGADAEEAAPCWEGSDEGDGVLDAIDALNGCVLEASDEEPEHDPGRAPRGSEDDVMDAFGASDSRAPPPEEPKPGPQRRGTALC</sequence>
<dbReference type="AlphaFoldDB" id="A0A061RZF3"/>
<feature type="compositionally biased region" description="Basic and acidic residues" evidence="1">
    <location>
        <begin position="260"/>
        <end position="276"/>
    </location>
</feature>
<protein>
    <recommendedName>
        <fullName evidence="3">USP domain-containing protein</fullName>
    </recommendedName>
</protein>
<dbReference type="SUPFAM" id="SSF54001">
    <property type="entry name" value="Cysteine proteinases"/>
    <property type="match status" value="1"/>
</dbReference>
<gene>
    <name evidence="2" type="ORF">TSPGSL018_15557</name>
</gene>
<organism evidence="2">
    <name type="scientific">Tetraselmis sp. GSL018</name>
    <dbReference type="NCBI Taxonomy" id="582737"/>
    <lineage>
        <taxon>Eukaryota</taxon>
        <taxon>Viridiplantae</taxon>
        <taxon>Chlorophyta</taxon>
        <taxon>core chlorophytes</taxon>
        <taxon>Chlorodendrophyceae</taxon>
        <taxon>Chlorodendrales</taxon>
        <taxon>Chlorodendraceae</taxon>
        <taxon>Tetraselmis</taxon>
    </lineage>
</organism>
<feature type="compositionally biased region" description="Basic and acidic residues" evidence="1">
    <location>
        <begin position="321"/>
        <end position="331"/>
    </location>
</feature>
<dbReference type="Gene3D" id="3.90.70.10">
    <property type="entry name" value="Cysteine proteinases"/>
    <property type="match status" value="1"/>
</dbReference>
<feature type="compositionally biased region" description="Basic and acidic residues" evidence="1">
    <location>
        <begin position="207"/>
        <end position="216"/>
    </location>
</feature>
<evidence type="ECO:0000256" key="1">
    <source>
        <dbReference type="SAM" id="MobiDB-lite"/>
    </source>
</evidence>
<accession>A0A061RZF3</accession>
<name>A0A061RZF3_9CHLO</name>